<dbReference type="Proteomes" id="UP000182573">
    <property type="component" value="Unassembled WGS sequence"/>
</dbReference>
<accession>A0A1H2ZKV6</accession>
<dbReference type="RefSeq" id="WP_004516454.1">
    <property type="nucleotide sequence ID" value="NZ_FNOF01000017.1"/>
</dbReference>
<name>A0A1H2ZKV6_HALVA</name>
<dbReference type="InterPro" id="IPR043899">
    <property type="entry name" value="DUF5789"/>
</dbReference>
<dbReference type="AlphaFoldDB" id="A0A1H2ZKV6"/>
<dbReference type="EMBL" id="FNOF01000017">
    <property type="protein sequence ID" value="SDX18033.1"/>
    <property type="molecule type" value="Genomic_DNA"/>
</dbReference>
<evidence type="ECO:0008006" key="4">
    <source>
        <dbReference type="Google" id="ProtNLM"/>
    </source>
</evidence>
<sequence>MRMLSNATDAFQSYDYPVSAEEIIEGDGDMELELPNGTERLGDALSRSAPETFESAEDAEFAAFSGVSSKAIGRKGYSDRDPICMGEDGPDQVSF</sequence>
<proteinExistence type="predicted"/>
<dbReference type="STRING" id="28442.SAMN05443574_11725"/>
<gene>
    <name evidence="2" type="ORF">SAMN05443574_11725</name>
</gene>
<organism evidence="2 3">
    <name type="scientific">Haloarcula vallismortis</name>
    <name type="common">Halobacterium vallismortis</name>
    <dbReference type="NCBI Taxonomy" id="28442"/>
    <lineage>
        <taxon>Archaea</taxon>
        <taxon>Methanobacteriati</taxon>
        <taxon>Methanobacteriota</taxon>
        <taxon>Stenosarchaea group</taxon>
        <taxon>Halobacteria</taxon>
        <taxon>Halobacteriales</taxon>
        <taxon>Haloarculaceae</taxon>
        <taxon>Haloarcula</taxon>
    </lineage>
</organism>
<protein>
    <recommendedName>
        <fullName evidence="4">DUF2795 domain-containing protein</fullName>
    </recommendedName>
</protein>
<evidence type="ECO:0000256" key="1">
    <source>
        <dbReference type="SAM" id="MobiDB-lite"/>
    </source>
</evidence>
<feature type="region of interest" description="Disordered" evidence="1">
    <location>
        <begin position="73"/>
        <end position="95"/>
    </location>
</feature>
<dbReference type="Pfam" id="PF19102">
    <property type="entry name" value="DUF5789"/>
    <property type="match status" value="1"/>
</dbReference>
<reference evidence="2 3" key="1">
    <citation type="submission" date="2016-10" db="EMBL/GenBank/DDBJ databases">
        <authorList>
            <person name="de Groot N.N."/>
        </authorList>
    </citation>
    <scope>NUCLEOTIDE SEQUENCE [LARGE SCALE GENOMIC DNA]</scope>
    <source>
        <strain evidence="2 3">DSM 3756</strain>
    </source>
</reference>
<evidence type="ECO:0000313" key="3">
    <source>
        <dbReference type="Proteomes" id="UP000182573"/>
    </source>
</evidence>
<evidence type="ECO:0000313" key="2">
    <source>
        <dbReference type="EMBL" id="SDX18033.1"/>
    </source>
</evidence>
<dbReference type="GeneID" id="301691966"/>